<dbReference type="Proteomes" id="UP001224661">
    <property type="component" value="Unassembled WGS sequence"/>
</dbReference>
<organism evidence="2 3">
    <name type="scientific">Streptomyces solicavernae</name>
    <dbReference type="NCBI Taxonomy" id="3043614"/>
    <lineage>
        <taxon>Bacteria</taxon>
        <taxon>Bacillati</taxon>
        <taxon>Actinomycetota</taxon>
        <taxon>Actinomycetes</taxon>
        <taxon>Kitasatosporales</taxon>
        <taxon>Streptomycetaceae</taxon>
        <taxon>Streptomyces</taxon>
    </lineage>
</organism>
<feature type="transmembrane region" description="Helical" evidence="1">
    <location>
        <begin position="235"/>
        <end position="257"/>
    </location>
</feature>
<gene>
    <name evidence="2" type="ORF">QIS99_21120</name>
</gene>
<feature type="transmembrane region" description="Helical" evidence="1">
    <location>
        <begin position="108"/>
        <end position="130"/>
    </location>
</feature>
<keyword evidence="1" id="KW-1133">Transmembrane helix</keyword>
<name>A0ABT6RWC8_9ACTN</name>
<evidence type="ECO:0008006" key="4">
    <source>
        <dbReference type="Google" id="ProtNLM"/>
    </source>
</evidence>
<keyword evidence="3" id="KW-1185">Reference proteome</keyword>
<evidence type="ECO:0000313" key="2">
    <source>
        <dbReference type="EMBL" id="MDI3388687.1"/>
    </source>
</evidence>
<sequence length="265" mass="26781">MVTALLWTLRYEALMAARSRAVWGTVLPLALLSLLLATTSPTVTGHGDPVFRAGAAAVLVNSFCTLGVGLALADRLRRGLEARGMAELRTATPAKPLAQSLGTLAGPLLTALAPVAALLALYATVLAATAGSVAPLGSAAAALCLAVLPSALLVAAFAGLLGALLPVAAARAITVVVWLWACHFPPAFSPLPTPTGTVLSPLNGYPLVAWAGAPQVWATRQGGGVLRPDVSGATALLNVVLVLAMAACCYALGHLVARIRRHGAS</sequence>
<dbReference type="RefSeq" id="WP_282515140.1">
    <property type="nucleotide sequence ID" value="NZ_JASCIR010000019.1"/>
</dbReference>
<comment type="caution">
    <text evidence="2">The sequence shown here is derived from an EMBL/GenBank/DDBJ whole genome shotgun (WGS) entry which is preliminary data.</text>
</comment>
<feature type="transmembrane region" description="Helical" evidence="1">
    <location>
        <begin position="163"/>
        <end position="181"/>
    </location>
</feature>
<keyword evidence="1" id="KW-0472">Membrane</keyword>
<keyword evidence="1" id="KW-0812">Transmembrane</keyword>
<protein>
    <recommendedName>
        <fullName evidence="4">ABC transporter permease</fullName>
    </recommendedName>
</protein>
<accession>A0ABT6RWC8</accession>
<feature type="transmembrane region" description="Helical" evidence="1">
    <location>
        <begin position="53"/>
        <end position="73"/>
    </location>
</feature>
<evidence type="ECO:0000256" key="1">
    <source>
        <dbReference type="SAM" id="Phobius"/>
    </source>
</evidence>
<proteinExistence type="predicted"/>
<feature type="transmembrane region" description="Helical" evidence="1">
    <location>
        <begin position="136"/>
        <end position="156"/>
    </location>
</feature>
<dbReference type="EMBL" id="JASCIR010000019">
    <property type="protein sequence ID" value="MDI3388687.1"/>
    <property type="molecule type" value="Genomic_DNA"/>
</dbReference>
<reference evidence="2 3" key="1">
    <citation type="submission" date="2023-05" db="EMBL/GenBank/DDBJ databases">
        <title>Draft genome sequence of Streptomyces sp. B-S-A8 isolated from a cave soil in Thailand.</title>
        <authorList>
            <person name="Chamroensaksri N."/>
            <person name="Muangham S."/>
        </authorList>
    </citation>
    <scope>NUCLEOTIDE SEQUENCE [LARGE SCALE GENOMIC DNA]</scope>
    <source>
        <strain evidence="2 3">B-S-A8</strain>
    </source>
</reference>
<evidence type="ECO:0000313" key="3">
    <source>
        <dbReference type="Proteomes" id="UP001224661"/>
    </source>
</evidence>